<feature type="domain" description="MI" evidence="5">
    <location>
        <begin position="821"/>
        <end position="957"/>
    </location>
</feature>
<dbReference type="InterPro" id="IPR003890">
    <property type="entry name" value="MIF4G-like_typ-3"/>
</dbReference>
<evidence type="ECO:0000256" key="2">
    <source>
        <dbReference type="ARBA" id="ARBA00006856"/>
    </source>
</evidence>
<evidence type="ECO:0000256" key="4">
    <source>
        <dbReference type="SAM" id="MobiDB-lite"/>
    </source>
</evidence>
<dbReference type="PANTHER" id="PTHR18034">
    <property type="entry name" value="CELL CYCLE CONTROL PROTEIN CWF22-RELATED"/>
    <property type="match status" value="1"/>
</dbReference>
<feature type="region of interest" description="Disordered" evidence="4">
    <location>
        <begin position="1"/>
        <end position="162"/>
    </location>
</feature>
<feature type="compositionally biased region" description="Acidic residues" evidence="4">
    <location>
        <begin position="397"/>
        <end position="434"/>
    </location>
</feature>
<feature type="compositionally biased region" description="Acidic residues" evidence="4">
    <location>
        <begin position="101"/>
        <end position="121"/>
    </location>
</feature>
<comment type="similarity">
    <text evidence="2">Belongs to the CWC22 family.</text>
</comment>
<dbReference type="SMART" id="SM00543">
    <property type="entry name" value="MIF4G"/>
    <property type="match status" value="1"/>
</dbReference>
<dbReference type="VEuPathDB" id="FungiDB:HGUI_00135"/>
<reference evidence="7" key="1">
    <citation type="submission" date="2016-11" db="EMBL/GenBank/DDBJ databases">
        <authorList>
            <person name="Guldener U."/>
        </authorList>
    </citation>
    <scope>NUCLEOTIDE SEQUENCE [LARGE SCALE GENOMIC DNA]</scope>
</reference>
<evidence type="ECO:0000313" key="7">
    <source>
        <dbReference type="Proteomes" id="UP000183365"/>
    </source>
</evidence>
<name>A0A1L0CT54_9ASCO</name>
<evidence type="ECO:0000259" key="5">
    <source>
        <dbReference type="PROSITE" id="PS51366"/>
    </source>
</evidence>
<dbReference type="PANTHER" id="PTHR18034:SF4">
    <property type="entry name" value="NUCLEOLAR MIF4G DOMAIN-CONTAINING PROTEIN 1"/>
    <property type="match status" value="1"/>
</dbReference>
<feature type="region of interest" description="Disordered" evidence="4">
    <location>
        <begin position="206"/>
        <end position="282"/>
    </location>
</feature>
<dbReference type="InterPro" id="IPR050781">
    <property type="entry name" value="CWC22_splicing_factor"/>
</dbReference>
<keyword evidence="7" id="KW-1185">Reference proteome</keyword>
<feature type="compositionally biased region" description="Acidic residues" evidence="4">
    <location>
        <begin position="212"/>
        <end position="241"/>
    </location>
</feature>
<gene>
    <name evidence="6" type="ORF">HGUI_00135</name>
</gene>
<dbReference type="GO" id="GO:0003723">
    <property type="term" value="F:RNA binding"/>
    <property type="evidence" value="ECO:0007669"/>
    <property type="project" value="InterPro"/>
</dbReference>
<protein>
    <recommendedName>
        <fullName evidence="5">MI domain-containing protein</fullName>
    </recommendedName>
</protein>
<dbReference type="Pfam" id="PF02854">
    <property type="entry name" value="MIF4G"/>
    <property type="match status" value="1"/>
</dbReference>
<feature type="compositionally biased region" description="Acidic residues" evidence="4">
    <location>
        <begin position="271"/>
        <end position="281"/>
    </location>
</feature>
<evidence type="ECO:0000256" key="1">
    <source>
        <dbReference type="ARBA" id="ARBA00004604"/>
    </source>
</evidence>
<dbReference type="Gene3D" id="1.25.40.180">
    <property type="match status" value="1"/>
</dbReference>
<feature type="compositionally biased region" description="Low complexity" evidence="4">
    <location>
        <begin position="67"/>
        <end position="78"/>
    </location>
</feature>
<feature type="compositionally biased region" description="Basic and acidic residues" evidence="4">
    <location>
        <begin position="79"/>
        <end position="100"/>
    </location>
</feature>
<comment type="subcellular location">
    <subcellularLocation>
        <location evidence="1">Nucleus</location>
        <location evidence="1">Nucleolus</location>
    </subcellularLocation>
</comment>
<dbReference type="InterPro" id="IPR003891">
    <property type="entry name" value="Initiation_fac_eIF4g_MI"/>
</dbReference>
<evidence type="ECO:0000313" key="6">
    <source>
        <dbReference type="EMBL" id="SGZ37935.1"/>
    </source>
</evidence>
<evidence type="ECO:0000256" key="3">
    <source>
        <dbReference type="ARBA" id="ARBA00023242"/>
    </source>
</evidence>
<feature type="compositionally biased region" description="Acidic residues" evidence="4">
    <location>
        <begin position="146"/>
        <end position="157"/>
    </location>
</feature>
<dbReference type="OrthoDB" id="3973139at2759"/>
<sequence length="1069" mass="123642">MSTGKKGKHIQLPKSLMTEISGISENNENGSLPYSRKRKYQNNARGRMTRKERRKLERNDKKRKLNNNKSKNVSNTKSLAKEKPRIEERQKKEETTKELDIPTDDSLDSDDFDDFDEDDLTKEEWKQLRELEGGNASSSSSSSDISSDDDSEEETFIDESSTKLSVTKLKPAIKQKLNKKVISKTQKKHVTFNKKIHEKLIPARENYGEYDVSSDDDSYLDELDLSDSSDDVSEDENEMSVEETMAALKAAKENKDVASDSEDEFHSAEEYSSEEDQEMSVEETMAALKAAKEKKNKNKLVDEREMTVEETMAALKAVKENKNKTSNVADEINSKELEFPEVDSDEDERNMRYYAKKLKLNSKSKKLKAMDEYDAIGGLLEGLDFFDDYGKDLEDYGDLEIKEDDLTDSDSEESESEASDEEVYDDFDENDLTPDEWKQLRELEDSEGEYGDYSEEEEEEEVPKTKKNSSKKKQNLYGLDTELDDQDKEIIQNLEKDDDQIDEKLEKEVKSLYNKLSETNINNIISSLLDLFNTYSRQVCMNAIIKRIIIDCNINDKLLDQYLMNYIGTVYAIWKFKGVDFGASFIQKLVEKIISFLDTNTQDDDNNAKNGSNLVTLLSYCFNFGIITNKLIYNLLDLFAEVSNETSVELILQIVSVSGILLRGENPKELNNVINKLLINLEETTNEDDSRLQFLVDTLKDLRMNKIDKNLTAKTNHSNMKKSITKSLKIDTKTLGNNSSQAIQVSLDDILNIDTKGKWWLIGGSYRGNMSTDTIGDDFTEDEKIQLDNDIEFSDIKLHDDFIDELPDYNQLAEQNKMSSQLSKAMFVGISSAQDPLDCIMRLDKLNIKKKNYQELLRVLVHVSKLDTQYNPFYEMVIIRLNKNMPGFNKTIKFYFWDAIKNFESNNDEDDIEGILTSLYGEFGKQRDSKITQEARLFGSLIAHKIIPFDVFKHVPILDGLTSEGELFINSLIYQLLLKTAKECEQKTTDKNKKKNIIYDEDKLHEIIFNTIQQENELIIYKQLQWFMDNKFDYEEFEFTNEPKKEKRRFEWAFETFKNGINENIKYLE</sequence>
<proteinExistence type="inferred from homology"/>
<dbReference type="EMBL" id="FQNF01000002">
    <property type="protein sequence ID" value="SGZ37935.1"/>
    <property type="molecule type" value="Genomic_DNA"/>
</dbReference>
<dbReference type="PROSITE" id="PS51366">
    <property type="entry name" value="MI"/>
    <property type="match status" value="1"/>
</dbReference>
<dbReference type="AlphaFoldDB" id="A0A1L0CT54"/>
<dbReference type="InterPro" id="IPR016024">
    <property type="entry name" value="ARM-type_fold"/>
</dbReference>
<organism evidence="6 7">
    <name type="scientific">Hanseniaspora guilliermondii</name>
    <dbReference type="NCBI Taxonomy" id="56406"/>
    <lineage>
        <taxon>Eukaryota</taxon>
        <taxon>Fungi</taxon>
        <taxon>Dikarya</taxon>
        <taxon>Ascomycota</taxon>
        <taxon>Saccharomycotina</taxon>
        <taxon>Saccharomycetes</taxon>
        <taxon>Saccharomycodales</taxon>
        <taxon>Saccharomycodaceae</taxon>
        <taxon>Hanseniaspora</taxon>
    </lineage>
</organism>
<feature type="compositionally biased region" description="Polar residues" evidence="4">
    <location>
        <begin position="21"/>
        <end position="32"/>
    </location>
</feature>
<accession>A0A1L0CT54</accession>
<dbReference type="SUPFAM" id="SSF48371">
    <property type="entry name" value="ARM repeat"/>
    <property type="match status" value="1"/>
</dbReference>
<keyword evidence="3" id="KW-0539">Nucleus</keyword>
<dbReference type="GO" id="GO:0005730">
    <property type="term" value="C:nucleolus"/>
    <property type="evidence" value="ECO:0007669"/>
    <property type="project" value="UniProtKB-SubCell"/>
</dbReference>
<dbReference type="Proteomes" id="UP000183365">
    <property type="component" value="Unassembled WGS sequence"/>
</dbReference>
<dbReference type="GO" id="GO:0042274">
    <property type="term" value="P:ribosomal small subunit biogenesis"/>
    <property type="evidence" value="ECO:0007669"/>
    <property type="project" value="TreeGrafter"/>
</dbReference>
<feature type="compositionally biased region" description="Basic residues" evidence="4">
    <location>
        <begin position="1"/>
        <end position="11"/>
    </location>
</feature>
<feature type="region of interest" description="Disordered" evidence="4">
    <location>
        <begin position="397"/>
        <end position="471"/>
    </location>
</feature>
<feature type="compositionally biased region" description="Basic and acidic residues" evidence="4">
    <location>
        <begin position="122"/>
        <end position="132"/>
    </location>
</feature>
<feature type="compositionally biased region" description="Basic and acidic residues" evidence="4">
    <location>
        <begin position="250"/>
        <end position="269"/>
    </location>
</feature>
<feature type="compositionally biased region" description="Acidic residues" evidence="4">
    <location>
        <begin position="444"/>
        <end position="461"/>
    </location>
</feature>